<dbReference type="InterPro" id="IPR003374">
    <property type="entry name" value="ApbE-like_sf"/>
</dbReference>
<dbReference type="AlphaFoldDB" id="A0A9D0ZQY4"/>
<evidence type="ECO:0000256" key="6">
    <source>
        <dbReference type="ARBA" id="ARBA00022723"/>
    </source>
</evidence>
<sequence>MKLLIEKRNYLILGIIVLLVIWILFNLFSKREVYMDSFDYFGESITIKVYDKVNQNNLSEDINKILKGYEDGEKDDDLIEYGRLLYMKSNGYIDISDTDLVKALRRGENYKFKSKINDDDFKDFDLDMIKASYAISEVCDYFKQNNIESYIINEGGNVITGDSYDDDKYTVSLSKYDSEEVLDIVLLENKSLYTLNKSDEITEYSVNPKTSEAVDNFDSVSVIANDNLTADMLVRTLFLMSEDDGRKYIENFNAEALWQKGDEVSMTDGFKNYLQK</sequence>
<comment type="catalytic activity">
    <reaction evidence="10">
        <text>L-threonyl-[protein] + FAD = FMN-L-threonyl-[protein] + AMP + H(+)</text>
        <dbReference type="Rhea" id="RHEA:36847"/>
        <dbReference type="Rhea" id="RHEA-COMP:11060"/>
        <dbReference type="Rhea" id="RHEA-COMP:11061"/>
        <dbReference type="ChEBI" id="CHEBI:15378"/>
        <dbReference type="ChEBI" id="CHEBI:30013"/>
        <dbReference type="ChEBI" id="CHEBI:57692"/>
        <dbReference type="ChEBI" id="CHEBI:74257"/>
        <dbReference type="ChEBI" id="CHEBI:456215"/>
        <dbReference type="EC" id="2.7.1.180"/>
    </reaction>
</comment>
<dbReference type="SUPFAM" id="SSF143631">
    <property type="entry name" value="ApbE-like"/>
    <property type="match status" value="1"/>
</dbReference>
<evidence type="ECO:0000256" key="7">
    <source>
        <dbReference type="ARBA" id="ARBA00022827"/>
    </source>
</evidence>
<keyword evidence="11" id="KW-1133">Transmembrane helix</keyword>
<keyword evidence="11" id="KW-0472">Membrane</keyword>
<name>A0A9D0ZQY4_9FIRM</name>
<dbReference type="Gene3D" id="3.10.520.10">
    <property type="entry name" value="ApbE-like domains"/>
    <property type="match status" value="1"/>
</dbReference>
<dbReference type="EC" id="2.7.1.180" evidence="2"/>
<reference evidence="12" key="2">
    <citation type="journal article" date="2021" name="PeerJ">
        <title>Extensive microbial diversity within the chicken gut microbiome revealed by metagenomics and culture.</title>
        <authorList>
            <person name="Gilroy R."/>
            <person name="Ravi A."/>
            <person name="Getino M."/>
            <person name="Pursley I."/>
            <person name="Horton D.L."/>
            <person name="Alikhan N.F."/>
            <person name="Baker D."/>
            <person name="Gharbi K."/>
            <person name="Hall N."/>
            <person name="Watson M."/>
            <person name="Adriaenssens E.M."/>
            <person name="Foster-Nyarko E."/>
            <person name="Jarju S."/>
            <person name="Secka A."/>
            <person name="Antonio M."/>
            <person name="Oren A."/>
            <person name="Chaudhuri R.R."/>
            <person name="La Ragione R."/>
            <person name="Hildebrand F."/>
            <person name="Pallen M.J."/>
        </authorList>
    </citation>
    <scope>NUCLEOTIDE SEQUENCE</scope>
    <source>
        <strain evidence="12">CHK147-3167</strain>
    </source>
</reference>
<dbReference type="Pfam" id="PF02424">
    <property type="entry name" value="ApbE"/>
    <property type="match status" value="1"/>
</dbReference>
<keyword evidence="4" id="KW-0285">Flavoprotein</keyword>
<reference evidence="12" key="1">
    <citation type="submission" date="2020-10" db="EMBL/GenBank/DDBJ databases">
        <authorList>
            <person name="Gilroy R."/>
        </authorList>
    </citation>
    <scope>NUCLEOTIDE SEQUENCE</scope>
    <source>
        <strain evidence="12">CHK147-3167</strain>
    </source>
</reference>
<gene>
    <name evidence="12" type="ORF">IAB27_04565</name>
</gene>
<evidence type="ECO:0000256" key="2">
    <source>
        <dbReference type="ARBA" id="ARBA00011955"/>
    </source>
</evidence>
<keyword evidence="6" id="KW-0479">Metal-binding</keyword>
<evidence type="ECO:0000313" key="12">
    <source>
        <dbReference type="EMBL" id="HIQ90878.1"/>
    </source>
</evidence>
<dbReference type="EMBL" id="DVFV01000084">
    <property type="protein sequence ID" value="HIQ90878.1"/>
    <property type="molecule type" value="Genomic_DNA"/>
</dbReference>
<comment type="caution">
    <text evidence="12">The sequence shown here is derived from an EMBL/GenBank/DDBJ whole genome shotgun (WGS) entry which is preliminary data.</text>
</comment>
<accession>A0A9D0ZQY4</accession>
<evidence type="ECO:0000256" key="4">
    <source>
        <dbReference type="ARBA" id="ARBA00022630"/>
    </source>
</evidence>
<dbReference type="InterPro" id="IPR024932">
    <property type="entry name" value="ApbE"/>
</dbReference>
<evidence type="ECO:0000313" key="13">
    <source>
        <dbReference type="Proteomes" id="UP000886786"/>
    </source>
</evidence>
<evidence type="ECO:0000256" key="8">
    <source>
        <dbReference type="ARBA" id="ARBA00022842"/>
    </source>
</evidence>
<evidence type="ECO:0000256" key="11">
    <source>
        <dbReference type="SAM" id="Phobius"/>
    </source>
</evidence>
<organism evidence="12 13">
    <name type="scientific">Candidatus Coprosoma intestinipullorum</name>
    <dbReference type="NCBI Taxonomy" id="2840752"/>
    <lineage>
        <taxon>Bacteria</taxon>
        <taxon>Bacillati</taxon>
        <taxon>Bacillota</taxon>
        <taxon>Bacillota incertae sedis</taxon>
        <taxon>Candidatus Coprosoma</taxon>
    </lineage>
</organism>
<evidence type="ECO:0000256" key="10">
    <source>
        <dbReference type="ARBA" id="ARBA00048540"/>
    </source>
</evidence>
<evidence type="ECO:0000256" key="9">
    <source>
        <dbReference type="ARBA" id="ARBA00031306"/>
    </source>
</evidence>
<protein>
    <recommendedName>
        <fullName evidence="3">FAD:protein FMN transferase</fullName>
        <ecNumber evidence="2">2.7.1.180</ecNumber>
    </recommendedName>
    <alternativeName>
        <fullName evidence="9">Flavin transferase</fullName>
    </alternativeName>
</protein>
<evidence type="ECO:0000256" key="5">
    <source>
        <dbReference type="ARBA" id="ARBA00022679"/>
    </source>
</evidence>
<keyword evidence="8" id="KW-0460">Magnesium</keyword>
<evidence type="ECO:0000256" key="3">
    <source>
        <dbReference type="ARBA" id="ARBA00016337"/>
    </source>
</evidence>
<dbReference type="PANTHER" id="PTHR30040:SF2">
    <property type="entry name" value="FAD:PROTEIN FMN TRANSFERASE"/>
    <property type="match status" value="1"/>
</dbReference>
<feature type="transmembrane region" description="Helical" evidence="11">
    <location>
        <begin position="9"/>
        <end position="28"/>
    </location>
</feature>
<dbReference type="GO" id="GO:0046872">
    <property type="term" value="F:metal ion binding"/>
    <property type="evidence" value="ECO:0007669"/>
    <property type="project" value="UniProtKB-KW"/>
</dbReference>
<keyword evidence="11" id="KW-0812">Transmembrane</keyword>
<keyword evidence="5 12" id="KW-0808">Transferase</keyword>
<dbReference type="GO" id="GO:0016740">
    <property type="term" value="F:transferase activity"/>
    <property type="evidence" value="ECO:0007669"/>
    <property type="project" value="UniProtKB-KW"/>
</dbReference>
<dbReference type="PANTHER" id="PTHR30040">
    <property type="entry name" value="THIAMINE BIOSYNTHESIS LIPOPROTEIN APBE"/>
    <property type="match status" value="1"/>
</dbReference>
<dbReference type="Proteomes" id="UP000886786">
    <property type="component" value="Unassembled WGS sequence"/>
</dbReference>
<evidence type="ECO:0000256" key="1">
    <source>
        <dbReference type="ARBA" id="ARBA00001946"/>
    </source>
</evidence>
<keyword evidence="7" id="KW-0274">FAD</keyword>
<comment type="cofactor">
    <cofactor evidence="1">
        <name>Mg(2+)</name>
        <dbReference type="ChEBI" id="CHEBI:18420"/>
    </cofactor>
</comment>
<proteinExistence type="predicted"/>